<feature type="compositionally biased region" description="Basic and acidic residues" evidence="1">
    <location>
        <begin position="1"/>
        <end position="14"/>
    </location>
</feature>
<dbReference type="PANTHER" id="PTHR46211:SF14">
    <property type="entry name" value="GLYCEROPHOSPHODIESTER PHOSPHODIESTERASE"/>
    <property type="match status" value="1"/>
</dbReference>
<evidence type="ECO:0000313" key="4">
    <source>
        <dbReference type="Proteomes" id="UP000008366"/>
    </source>
</evidence>
<dbReference type="AlphaFoldDB" id="K6WPH6"/>
<comment type="caution">
    <text evidence="3">The sequence shown here is derived from an EMBL/GenBank/DDBJ whole genome shotgun (WGS) entry which is preliminary data.</text>
</comment>
<dbReference type="PANTHER" id="PTHR46211">
    <property type="entry name" value="GLYCEROPHOSPHORYL DIESTER PHOSPHODIESTERASE"/>
    <property type="match status" value="1"/>
</dbReference>
<dbReference type="Pfam" id="PF03009">
    <property type="entry name" value="GDPD"/>
    <property type="match status" value="1"/>
</dbReference>
<evidence type="ECO:0000259" key="2">
    <source>
        <dbReference type="PROSITE" id="PS51704"/>
    </source>
</evidence>
<name>K6WPH6_9MICO</name>
<evidence type="ECO:0000256" key="1">
    <source>
        <dbReference type="SAM" id="MobiDB-lite"/>
    </source>
</evidence>
<dbReference type="Gene3D" id="3.20.20.190">
    <property type="entry name" value="Phosphatidylinositol (PI) phosphodiesterase"/>
    <property type="match status" value="1"/>
</dbReference>
<organism evidence="3 4">
    <name type="scientific">Kineosphaera limosa NBRC 100340</name>
    <dbReference type="NCBI Taxonomy" id="1184609"/>
    <lineage>
        <taxon>Bacteria</taxon>
        <taxon>Bacillati</taxon>
        <taxon>Actinomycetota</taxon>
        <taxon>Actinomycetes</taxon>
        <taxon>Micrococcales</taxon>
        <taxon>Dermatophilaceae</taxon>
        <taxon>Kineosphaera</taxon>
    </lineage>
</organism>
<dbReference type="STRING" id="1184609.KILIM_001_00390"/>
<dbReference type="GO" id="GO:0008081">
    <property type="term" value="F:phosphoric diester hydrolase activity"/>
    <property type="evidence" value="ECO:0007669"/>
    <property type="project" value="InterPro"/>
</dbReference>
<dbReference type="SUPFAM" id="SSF51695">
    <property type="entry name" value="PLC-like phosphodiesterases"/>
    <property type="match status" value="1"/>
</dbReference>
<reference evidence="3 4" key="1">
    <citation type="submission" date="2012-08" db="EMBL/GenBank/DDBJ databases">
        <title>Whole genome shotgun sequence of Kineosphaera limosa NBRC 100340.</title>
        <authorList>
            <person name="Yoshida I."/>
            <person name="Isaki S."/>
            <person name="Hosoyama A."/>
            <person name="Tsuchikane K."/>
            <person name="Katsumata H."/>
            <person name="Ando Y."/>
            <person name="Ohji S."/>
            <person name="Hamada M."/>
            <person name="Tamura T."/>
            <person name="Yamazoe A."/>
            <person name="Yamazaki S."/>
            <person name="Fujita N."/>
        </authorList>
    </citation>
    <scope>NUCLEOTIDE SEQUENCE [LARGE SCALE GENOMIC DNA]</scope>
    <source>
        <strain evidence="3 4">NBRC 100340</strain>
    </source>
</reference>
<gene>
    <name evidence="3" type="ORF">KILIM_001_00390</name>
</gene>
<dbReference type="Proteomes" id="UP000008366">
    <property type="component" value="Unassembled WGS sequence"/>
</dbReference>
<dbReference type="GO" id="GO:0006629">
    <property type="term" value="P:lipid metabolic process"/>
    <property type="evidence" value="ECO:0007669"/>
    <property type="project" value="InterPro"/>
</dbReference>
<keyword evidence="4" id="KW-1185">Reference proteome</keyword>
<dbReference type="eggNOG" id="COG0584">
    <property type="taxonomic scope" value="Bacteria"/>
</dbReference>
<dbReference type="InterPro" id="IPR017946">
    <property type="entry name" value="PLC-like_Pdiesterase_TIM-brl"/>
</dbReference>
<feature type="region of interest" description="Disordered" evidence="1">
    <location>
        <begin position="1"/>
        <end position="27"/>
    </location>
</feature>
<dbReference type="EMBL" id="BAHD01000001">
    <property type="protein sequence ID" value="GAB94037.1"/>
    <property type="molecule type" value="Genomic_DNA"/>
</dbReference>
<dbReference type="InterPro" id="IPR030395">
    <property type="entry name" value="GP_PDE_dom"/>
</dbReference>
<evidence type="ECO:0000313" key="3">
    <source>
        <dbReference type="EMBL" id="GAB94037.1"/>
    </source>
</evidence>
<accession>K6WPH6</accession>
<sequence>MQHRSAEAQDRDEPTAGAQLMVERDETPGSAVSRRAVLGLGVVGLGVVGAVGAGMSGALDLWPGRATATPEIPDGAANLTGGHPIATKPPASVADWRAGGPPFYIAHRGAGIVLPEHSLEAYHAALDWGATCLEISIGMTSDGVLICLHDATYDRTTTLTGPVAEQPSAVLAKGRIDIPRLGPRWQGDGRPQIPLLDDVLAQIGPHAILCLEAKDDNAFKPMMKAAAAHGLNGRIYAKLHLPATARVAQARAAKVPIFMYAGTATDLAPARLDPVLRDLDRARDVIVLPAVVDNAPIDPRIVSRVVGRGVPVWMYPVMRRSEALHFLSLGAQGLITPDIGYVSSTTASAQADTWAKGALASGELTRFPYSEKFGVRWGDPATDAGVIRLDVPGESSYLLLGQLCPVAPPDGSYQLEFDYRFDAPATPEHALTVAFGRADDRYVGPTAEAGSTGYRVVLRPDGYAALLADDGGTTPTRRTLAQASIEPTPVDVPVPGWKRLGIAVTPTSISVSRAGVEVLKSTHTAYRGGYVHIGRDGRRGPISLRRVRVTTPGDPRGAQA</sequence>
<protein>
    <submittedName>
        <fullName evidence="3">Putative glycerophosphoryl diester phosphodiesterase</fullName>
    </submittedName>
</protein>
<dbReference type="PROSITE" id="PS51704">
    <property type="entry name" value="GP_PDE"/>
    <property type="match status" value="1"/>
</dbReference>
<feature type="domain" description="GP-PDE" evidence="2">
    <location>
        <begin position="102"/>
        <end position="346"/>
    </location>
</feature>
<proteinExistence type="predicted"/>
<dbReference type="Gene3D" id="2.60.120.560">
    <property type="entry name" value="Exo-inulinase, domain 1"/>
    <property type="match status" value="1"/>
</dbReference>